<dbReference type="GO" id="GO:0005743">
    <property type="term" value="C:mitochondrial inner membrane"/>
    <property type="evidence" value="ECO:0007669"/>
    <property type="project" value="TreeGrafter"/>
</dbReference>
<organism evidence="11 12">
    <name type="scientific">Pristionchus entomophagus</name>
    <dbReference type="NCBI Taxonomy" id="358040"/>
    <lineage>
        <taxon>Eukaryota</taxon>
        <taxon>Metazoa</taxon>
        <taxon>Ecdysozoa</taxon>
        <taxon>Nematoda</taxon>
        <taxon>Chromadorea</taxon>
        <taxon>Rhabditida</taxon>
        <taxon>Rhabditina</taxon>
        <taxon>Diplogasteromorpha</taxon>
        <taxon>Diplogasteroidea</taxon>
        <taxon>Neodiplogasteridae</taxon>
        <taxon>Pristionchus</taxon>
    </lineage>
</organism>
<evidence type="ECO:0000256" key="6">
    <source>
        <dbReference type="ARBA" id="ARBA00022692"/>
    </source>
</evidence>
<dbReference type="GO" id="GO:0006744">
    <property type="term" value="P:ubiquinone biosynthetic process"/>
    <property type="evidence" value="ECO:0007669"/>
    <property type="project" value="TreeGrafter"/>
</dbReference>
<keyword evidence="9" id="KW-0414">Isoprene biosynthesis</keyword>
<dbReference type="FunFam" id="1.20.120.1780:FF:000001">
    <property type="entry name" value="4-hydroxybenzoate octaprenyltransferase"/>
    <property type="match status" value="1"/>
</dbReference>
<name>A0AAV5UN30_9BILA</name>
<evidence type="ECO:0008006" key="13">
    <source>
        <dbReference type="Google" id="ProtNLM"/>
    </source>
</evidence>
<reference evidence="11" key="1">
    <citation type="submission" date="2023-10" db="EMBL/GenBank/DDBJ databases">
        <title>Genome assembly of Pristionchus species.</title>
        <authorList>
            <person name="Yoshida K."/>
            <person name="Sommer R.J."/>
        </authorList>
    </citation>
    <scope>NUCLEOTIDE SEQUENCE</scope>
    <source>
        <strain evidence="11">RS0144</strain>
    </source>
</reference>
<dbReference type="FunFam" id="1.10.357.140:FF:000008">
    <property type="entry name" value="4-hydroxybenzoate octaprenyltransferase"/>
    <property type="match status" value="1"/>
</dbReference>
<keyword evidence="6 10" id="KW-0812">Transmembrane</keyword>
<comment type="pathway">
    <text evidence="3">Secondary metabolite biosynthesis.</text>
</comment>
<keyword evidence="12" id="KW-1185">Reference proteome</keyword>
<protein>
    <recommendedName>
        <fullName evidence="13">Para-hydroxybenzoate--polyprenyltransferase</fullName>
    </recommendedName>
</protein>
<feature type="transmembrane region" description="Helical" evidence="10">
    <location>
        <begin position="76"/>
        <end position="94"/>
    </location>
</feature>
<dbReference type="Gene3D" id="1.20.120.1780">
    <property type="entry name" value="UbiA prenyltransferase"/>
    <property type="match status" value="1"/>
</dbReference>
<feature type="transmembrane region" description="Helical" evidence="10">
    <location>
        <begin position="196"/>
        <end position="213"/>
    </location>
</feature>
<evidence type="ECO:0000313" key="11">
    <source>
        <dbReference type="EMBL" id="GMT07982.1"/>
    </source>
</evidence>
<dbReference type="InterPro" id="IPR044878">
    <property type="entry name" value="UbiA_sf"/>
</dbReference>
<keyword evidence="5" id="KW-0808">Transferase</keyword>
<accession>A0AAV5UN30</accession>
<evidence type="ECO:0000256" key="2">
    <source>
        <dbReference type="ARBA" id="ARBA00004141"/>
    </source>
</evidence>
<evidence type="ECO:0000256" key="5">
    <source>
        <dbReference type="ARBA" id="ARBA00022679"/>
    </source>
</evidence>
<evidence type="ECO:0000256" key="10">
    <source>
        <dbReference type="SAM" id="Phobius"/>
    </source>
</evidence>
<comment type="subcellular location">
    <subcellularLocation>
        <location evidence="2">Membrane</location>
        <topology evidence="2">Multi-pass membrane protein</topology>
    </subcellularLocation>
</comment>
<keyword evidence="8 10" id="KW-0472">Membrane</keyword>
<feature type="non-terminal residue" evidence="11">
    <location>
        <position position="1"/>
    </location>
</feature>
<dbReference type="NCBIfam" id="TIGR01474">
    <property type="entry name" value="ubiA_proteo"/>
    <property type="match status" value="1"/>
</dbReference>
<comment type="cofactor">
    <cofactor evidence="1">
        <name>Mg(2+)</name>
        <dbReference type="ChEBI" id="CHEBI:18420"/>
    </cofactor>
</comment>
<sequence>STQTHNNGTIAARVMLFLSKSSLRLTLVARTLSSSSRCSSLDFPRAPTAAELVERAPQSAQKYLRLMRAHKPTGTLLLYWPGAWAIAAAAPAGSAPSVGLLALFGGGAFAMRSAGCIINDLWDRDLDREVERTRNRPLASGEVSAPQAVGLLAGLLSCSLAILCTLSTPSIIVGASSMVLVVGYPLAKRYTNWPQIVLGATFNWSVLIAWTHLMPPDQWWKVLPLYFATCLHTFIYDTIYAHQDKKDDARMGMHSTALHLGDRTRRVLGGCTVGMLGSLSLAGVATDQTWPYFVAVLGTCAHVGWQVASVRTEDPADCWSKFVSNTWLGAVLLAGIIAGNLMKKKKKE</sequence>
<dbReference type="InterPro" id="IPR006370">
    <property type="entry name" value="HB_polyprenyltransferase-like"/>
</dbReference>
<evidence type="ECO:0000256" key="3">
    <source>
        <dbReference type="ARBA" id="ARBA00005179"/>
    </source>
</evidence>
<dbReference type="InterPro" id="IPR039653">
    <property type="entry name" value="Prenyltransferase"/>
</dbReference>
<dbReference type="PANTHER" id="PTHR11048:SF28">
    <property type="entry name" value="4-HYDROXYBENZOATE POLYPRENYLTRANSFERASE, MITOCHONDRIAL"/>
    <property type="match status" value="1"/>
</dbReference>
<evidence type="ECO:0000313" key="12">
    <source>
        <dbReference type="Proteomes" id="UP001432027"/>
    </source>
</evidence>
<dbReference type="Gene3D" id="1.10.357.140">
    <property type="entry name" value="UbiA prenyltransferase"/>
    <property type="match status" value="1"/>
</dbReference>
<dbReference type="CDD" id="cd13959">
    <property type="entry name" value="PT_UbiA_COQ2"/>
    <property type="match status" value="1"/>
</dbReference>
<evidence type="ECO:0000256" key="1">
    <source>
        <dbReference type="ARBA" id="ARBA00001946"/>
    </source>
</evidence>
<comment type="caution">
    <text evidence="11">The sequence shown here is derived from an EMBL/GenBank/DDBJ whole genome shotgun (WGS) entry which is preliminary data.</text>
</comment>
<evidence type="ECO:0000256" key="4">
    <source>
        <dbReference type="ARBA" id="ARBA00005985"/>
    </source>
</evidence>
<dbReference type="Proteomes" id="UP001432027">
    <property type="component" value="Unassembled WGS sequence"/>
</dbReference>
<dbReference type="InterPro" id="IPR000537">
    <property type="entry name" value="UbiA_prenyltransferase"/>
</dbReference>
<keyword evidence="7 10" id="KW-1133">Transmembrane helix</keyword>
<proteinExistence type="inferred from homology"/>
<feature type="transmembrane region" description="Helical" evidence="10">
    <location>
        <begin position="219"/>
        <end position="241"/>
    </location>
</feature>
<dbReference type="GO" id="GO:0004659">
    <property type="term" value="F:prenyltransferase activity"/>
    <property type="evidence" value="ECO:0007669"/>
    <property type="project" value="InterPro"/>
</dbReference>
<dbReference type="PROSITE" id="PS00943">
    <property type="entry name" value="UBIA"/>
    <property type="match status" value="1"/>
</dbReference>
<feature type="transmembrane region" description="Helical" evidence="10">
    <location>
        <begin position="169"/>
        <end position="187"/>
    </location>
</feature>
<dbReference type="InterPro" id="IPR030470">
    <property type="entry name" value="UbiA_prenylTrfase_CS"/>
</dbReference>
<dbReference type="EMBL" id="BTSX01000006">
    <property type="protein sequence ID" value="GMT07982.1"/>
    <property type="molecule type" value="Genomic_DNA"/>
</dbReference>
<dbReference type="GO" id="GO:0008299">
    <property type="term" value="P:isoprenoid biosynthetic process"/>
    <property type="evidence" value="ECO:0007669"/>
    <property type="project" value="UniProtKB-KW"/>
</dbReference>
<evidence type="ECO:0000256" key="7">
    <source>
        <dbReference type="ARBA" id="ARBA00022989"/>
    </source>
</evidence>
<dbReference type="Pfam" id="PF01040">
    <property type="entry name" value="UbiA"/>
    <property type="match status" value="1"/>
</dbReference>
<evidence type="ECO:0000256" key="8">
    <source>
        <dbReference type="ARBA" id="ARBA00023136"/>
    </source>
</evidence>
<feature type="transmembrane region" description="Helical" evidence="10">
    <location>
        <begin position="322"/>
        <end position="342"/>
    </location>
</feature>
<dbReference type="HAMAP" id="MF_01635">
    <property type="entry name" value="UbiA"/>
    <property type="match status" value="1"/>
</dbReference>
<dbReference type="PANTHER" id="PTHR11048">
    <property type="entry name" value="PRENYLTRANSFERASES"/>
    <property type="match status" value="1"/>
</dbReference>
<comment type="similarity">
    <text evidence="4">Belongs to the UbiA prenyltransferase family.</text>
</comment>
<feature type="non-terminal residue" evidence="11">
    <location>
        <position position="348"/>
    </location>
</feature>
<evidence type="ECO:0000256" key="9">
    <source>
        <dbReference type="ARBA" id="ARBA00023229"/>
    </source>
</evidence>
<dbReference type="AlphaFoldDB" id="A0AAV5UN30"/>
<gene>
    <name evidence="11" type="ORF">PENTCL1PPCAC_30156</name>
</gene>
<feature type="transmembrane region" description="Helical" evidence="10">
    <location>
        <begin position="267"/>
        <end position="285"/>
    </location>
</feature>